<evidence type="ECO:0000313" key="2">
    <source>
        <dbReference type="EMBL" id="CAH1056666.1"/>
    </source>
</evidence>
<dbReference type="Proteomes" id="UP000838749">
    <property type="component" value="Unassembled WGS sequence"/>
</dbReference>
<keyword evidence="1" id="KW-0732">Signal</keyword>
<dbReference type="PANTHER" id="PTHR43649">
    <property type="entry name" value="ARABINOSE-BINDING PROTEIN-RELATED"/>
    <property type="match status" value="1"/>
</dbReference>
<feature type="signal peptide" evidence="1">
    <location>
        <begin position="1"/>
        <end position="23"/>
    </location>
</feature>
<evidence type="ECO:0000256" key="1">
    <source>
        <dbReference type="SAM" id="SignalP"/>
    </source>
</evidence>
<gene>
    <name evidence="2" type="ORF">PAECIP111894_02819</name>
</gene>
<dbReference type="RefSeq" id="WP_234534829.1">
    <property type="nucleotide sequence ID" value="NZ_CAKMAB010000013.1"/>
</dbReference>
<dbReference type="SUPFAM" id="SSF53850">
    <property type="entry name" value="Periplasmic binding protein-like II"/>
    <property type="match status" value="1"/>
</dbReference>
<dbReference type="InterPro" id="IPR050490">
    <property type="entry name" value="Bact_solute-bd_prot1"/>
</dbReference>
<name>A0ABM9BDX5_9BACL</name>
<dbReference type="EMBL" id="CAKMAB010000013">
    <property type="protein sequence ID" value="CAH1056666.1"/>
    <property type="molecule type" value="Genomic_DNA"/>
</dbReference>
<dbReference type="InterPro" id="IPR006059">
    <property type="entry name" value="SBP"/>
</dbReference>
<accession>A0ABM9BDX5</accession>
<evidence type="ECO:0000313" key="3">
    <source>
        <dbReference type="Proteomes" id="UP000838749"/>
    </source>
</evidence>
<sequence>MKKNILQKVMLTSLSVMFIGTSAGLGTGKQVSANPDSQADTKDTLKVLYWNADDFNRTYGEQFSKNYPDTDIEVFAPTSTGSITDYNSAIQKYSPDLVVLHPYDYQQLSKDKKLVDLEPLIKRDQYDMTTVYPGMLDELKKQGGGKLYGLSPKAESYALLYNVDLFEKYNVKVPSDGATWEEILKLASEFPTTGDKNTRIWGLSAFGSSNLVMDIARTEGLTYMDPGTLEVTANTTAWKNAYRLSVEATKSGVLDERISLSAKSYLESSPFIMGRSAMQVASISQLQSLQSAKNNVKNYKPFTLGIAAGPADSKDRKSTGYVFGSEILAIPAGASNVDTAWDFIKYFNGDDYANEYYKPNTSNNSIGAPLSRMIKEYSGYKLDAFYKLKPNFDSSITSYALMNKSPDLELDCWSFLSEELTQVVNGKKTLDEATAAIQSSIQSVADKLAKAQKAKK</sequence>
<feature type="chain" id="PRO_5046183494" description="Extracellular solute-binding protein" evidence="1">
    <location>
        <begin position="24"/>
        <end position="456"/>
    </location>
</feature>
<proteinExistence type="predicted"/>
<organism evidence="2 3">
    <name type="scientific">Paenibacillus pseudetheri</name>
    <dbReference type="NCBI Taxonomy" id="2897682"/>
    <lineage>
        <taxon>Bacteria</taxon>
        <taxon>Bacillati</taxon>
        <taxon>Bacillota</taxon>
        <taxon>Bacilli</taxon>
        <taxon>Bacillales</taxon>
        <taxon>Paenibacillaceae</taxon>
        <taxon>Paenibacillus</taxon>
    </lineage>
</organism>
<comment type="caution">
    <text evidence="2">The sequence shown here is derived from an EMBL/GenBank/DDBJ whole genome shotgun (WGS) entry which is preliminary data.</text>
</comment>
<protein>
    <recommendedName>
        <fullName evidence="4">Extracellular solute-binding protein</fullName>
    </recommendedName>
</protein>
<reference evidence="2" key="1">
    <citation type="submission" date="2021-12" db="EMBL/GenBank/DDBJ databases">
        <authorList>
            <person name="Criscuolo A."/>
        </authorList>
    </citation>
    <scope>NUCLEOTIDE SEQUENCE</scope>
    <source>
        <strain evidence="2">CIP111894</strain>
    </source>
</reference>
<evidence type="ECO:0008006" key="4">
    <source>
        <dbReference type="Google" id="ProtNLM"/>
    </source>
</evidence>
<dbReference type="Pfam" id="PF01547">
    <property type="entry name" value="SBP_bac_1"/>
    <property type="match status" value="1"/>
</dbReference>
<dbReference type="Gene3D" id="3.40.190.10">
    <property type="entry name" value="Periplasmic binding protein-like II"/>
    <property type="match status" value="1"/>
</dbReference>
<keyword evidence="3" id="KW-1185">Reference proteome</keyword>